<comment type="similarity">
    <text evidence="1">Belongs to the peptidase A24 family.</text>
</comment>
<evidence type="ECO:0000256" key="1">
    <source>
        <dbReference type="ARBA" id="ARBA00005801"/>
    </source>
</evidence>
<protein>
    <recommendedName>
        <fullName evidence="3">Prepilin type IV endopeptidase peptidase domain-containing protein</fullName>
    </recommendedName>
</protein>
<dbReference type="InterPro" id="IPR000045">
    <property type="entry name" value="Prepilin_IV_endopep_pep"/>
</dbReference>
<proteinExistence type="inferred from homology"/>
<sequence length="208" mass="22624">MRTLTANSPRERVAQAQSAARSSGQLRSKVAHVLSIPVIALQSSALLYLLVCVREVIATDLRILQIPDREVGVLLILGLMMATVEPATGFVWTDYLIGCAALGGFYLALNLFAGRTAGIGFGDVKFGFACGMWIGWQGILAHLIITVLVSYALFLGYAIRRWRRGRRAPRVFPWGPGMALALTAIAILNLTGEPVVLTTPVEWFNLAR</sequence>
<feature type="transmembrane region" description="Helical" evidence="2">
    <location>
        <begin position="30"/>
        <end position="51"/>
    </location>
</feature>
<feature type="transmembrane region" description="Helical" evidence="2">
    <location>
        <begin position="133"/>
        <end position="159"/>
    </location>
</feature>
<keyword evidence="2" id="KW-0472">Membrane</keyword>
<keyword evidence="2" id="KW-1133">Transmembrane helix</keyword>
<evidence type="ECO:0000313" key="5">
    <source>
        <dbReference type="Proteomes" id="UP001296873"/>
    </source>
</evidence>
<feature type="transmembrane region" description="Helical" evidence="2">
    <location>
        <begin position="71"/>
        <end position="88"/>
    </location>
</feature>
<keyword evidence="5" id="KW-1185">Reference proteome</keyword>
<evidence type="ECO:0000313" key="4">
    <source>
        <dbReference type="EMBL" id="MBK1666424.1"/>
    </source>
</evidence>
<name>A0ABS1D8T2_9PROT</name>
<dbReference type="Gene3D" id="1.20.120.1220">
    <property type="match status" value="1"/>
</dbReference>
<dbReference type="InterPro" id="IPR050882">
    <property type="entry name" value="Prepilin_peptidase/N-MTase"/>
</dbReference>
<evidence type="ECO:0000256" key="2">
    <source>
        <dbReference type="SAM" id="Phobius"/>
    </source>
</evidence>
<keyword evidence="2" id="KW-0812">Transmembrane</keyword>
<dbReference type="PANTHER" id="PTHR30487:SF0">
    <property type="entry name" value="PREPILIN LEADER PEPTIDASE_N-METHYLTRANSFERASE-RELATED"/>
    <property type="match status" value="1"/>
</dbReference>
<feature type="transmembrane region" description="Helical" evidence="2">
    <location>
        <begin position="171"/>
        <end position="190"/>
    </location>
</feature>
<comment type="caution">
    <text evidence="4">The sequence shown here is derived from an EMBL/GenBank/DDBJ whole genome shotgun (WGS) entry which is preliminary data.</text>
</comment>
<dbReference type="Pfam" id="PF01478">
    <property type="entry name" value="Peptidase_A24"/>
    <property type="match status" value="1"/>
</dbReference>
<evidence type="ECO:0000259" key="3">
    <source>
        <dbReference type="Pfam" id="PF01478"/>
    </source>
</evidence>
<dbReference type="EMBL" id="NRRL01000001">
    <property type="protein sequence ID" value="MBK1666424.1"/>
    <property type="molecule type" value="Genomic_DNA"/>
</dbReference>
<accession>A0ABS1D8T2</accession>
<feature type="transmembrane region" description="Helical" evidence="2">
    <location>
        <begin position="95"/>
        <end position="113"/>
    </location>
</feature>
<dbReference type="Proteomes" id="UP001296873">
    <property type="component" value="Unassembled WGS sequence"/>
</dbReference>
<dbReference type="PANTHER" id="PTHR30487">
    <property type="entry name" value="TYPE 4 PREPILIN-LIKE PROTEINS LEADER PEPTIDE-PROCESSING ENZYME"/>
    <property type="match status" value="1"/>
</dbReference>
<gene>
    <name evidence="4" type="ORF">CKO28_00020</name>
</gene>
<reference evidence="4 5" key="1">
    <citation type="journal article" date="2020" name="Microorganisms">
        <title>Osmotic Adaptation and Compatible Solute Biosynthesis of Phototrophic Bacteria as Revealed from Genome Analyses.</title>
        <authorList>
            <person name="Imhoff J.F."/>
            <person name="Rahn T."/>
            <person name="Kunzel S."/>
            <person name="Keller A."/>
            <person name="Neulinger S.C."/>
        </authorList>
    </citation>
    <scope>NUCLEOTIDE SEQUENCE [LARGE SCALE GENOMIC DNA]</scope>
    <source>
        <strain evidence="4 5">DSM 9895</strain>
    </source>
</reference>
<feature type="domain" description="Prepilin type IV endopeptidase peptidase" evidence="3">
    <location>
        <begin position="56"/>
        <end position="153"/>
    </location>
</feature>
<organism evidence="4 5">
    <name type="scientific">Rhodovibrio sodomensis</name>
    <dbReference type="NCBI Taxonomy" id="1088"/>
    <lineage>
        <taxon>Bacteria</taxon>
        <taxon>Pseudomonadati</taxon>
        <taxon>Pseudomonadota</taxon>
        <taxon>Alphaproteobacteria</taxon>
        <taxon>Rhodospirillales</taxon>
        <taxon>Rhodovibrionaceae</taxon>
        <taxon>Rhodovibrio</taxon>
    </lineage>
</organism>